<evidence type="ECO:0000313" key="8">
    <source>
        <dbReference type="Proteomes" id="UP001217089"/>
    </source>
</evidence>
<name>A0ABQ9EF51_TEGGR</name>
<keyword evidence="8" id="KW-1185">Reference proteome</keyword>
<evidence type="ECO:0000313" key="7">
    <source>
        <dbReference type="EMBL" id="KAJ8301873.1"/>
    </source>
</evidence>
<accession>A0ABQ9EF51</accession>
<gene>
    <name evidence="7" type="ORF">KUTeg_020860</name>
</gene>
<keyword evidence="4 6" id="KW-0472">Membrane</keyword>
<sequence>MLYTKKILPLVDNNVWRLTLYNNINATLLFLPLILIFGEVSELRTFEKISDLNFWNYMTLGGIFGLAIGYITGLQIQVTSPLTHNISGTAKACAQTILGCMWFQETKSFLWWTSNAVVLGGSCAYTEVKRREMKQQHKEMTKLEQVETEPLSKTNGGGS</sequence>
<dbReference type="InterPro" id="IPR050186">
    <property type="entry name" value="TPT_transporter"/>
</dbReference>
<organism evidence="7 8">
    <name type="scientific">Tegillarca granosa</name>
    <name type="common">Malaysian cockle</name>
    <name type="synonym">Anadara granosa</name>
    <dbReference type="NCBI Taxonomy" id="220873"/>
    <lineage>
        <taxon>Eukaryota</taxon>
        <taxon>Metazoa</taxon>
        <taxon>Spiralia</taxon>
        <taxon>Lophotrochozoa</taxon>
        <taxon>Mollusca</taxon>
        <taxon>Bivalvia</taxon>
        <taxon>Autobranchia</taxon>
        <taxon>Pteriomorphia</taxon>
        <taxon>Arcoida</taxon>
        <taxon>Arcoidea</taxon>
        <taxon>Arcidae</taxon>
        <taxon>Tegillarca</taxon>
    </lineage>
</organism>
<feature type="region of interest" description="Disordered" evidence="5">
    <location>
        <begin position="136"/>
        <end position="159"/>
    </location>
</feature>
<feature type="transmembrane region" description="Helical" evidence="6">
    <location>
        <begin position="20"/>
        <end position="40"/>
    </location>
</feature>
<protein>
    <recommendedName>
        <fullName evidence="9">GDP-fucose transporter 1</fullName>
    </recommendedName>
</protein>
<feature type="transmembrane region" description="Helical" evidence="6">
    <location>
        <begin position="52"/>
        <end position="72"/>
    </location>
</feature>
<evidence type="ECO:0000256" key="1">
    <source>
        <dbReference type="ARBA" id="ARBA00004141"/>
    </source>
</evidence>
<feature type="transmembrane region" description="Helical" evidence="6">
    <location>
        <begin position="109"/>
        <end position="128"/>
    </location>
</feature>
<comment type="caution">
    <text evidence="7">The sequence shown here is derived from an EMBL/GenBank/DDBJ whole genome shotgun (WGS) entry which is preliminary data.</text>
</comment>
<evidence type="ECO:0000256" key="4">
    <source>
        <dbReference type="ARBA" id="ARBA00023136"/>
    </source>
</evidence>
<dbReference type="PANTHER" id="PTHR11132">
    <property type="entry name" value="SOLUTE CARRIER FAMILY 35"/>
    <property type="match status" value="1"/>
</dbReference>
<evidence type="ECO:0000256" key="3">
    <source>
        <dbReference type="ARBA" id="ARBA00022989"/>
    </source>
</evidence>
<comment type="subcellular location">
    <subcellularLocation>
        <location evidence="1">Membrane</location>
        <topology evidence="1">Multi-pass membrane protein</topology>
    </subcellularLocation>
</comment>
<keyword evidence="2 6" id="KW-0812">Transmembrane</keyword>
<feature type="compositionally biased region" description="Basic and acidic residues" evidence="5">
    <location>
        <begin position="136"/>
        <end position="145"/>
    </location>
</feature>
<dbReference type="Proteomes" id="UP001217089">
    <property type="component" value="Unassembled WGS sequence"/>
</dbReference>
<reference evidence="7 8" key="1">
    <citation type="submission" date="2022-12" db="EMBL/GenBank/DDBJ databases">
        <title>Chromosome-level genome of Tegillarca granosa.</title>
        <authorList>
            <person name="Kim J."/>
        </authorList>
    </citation>
    <scope>NUCLEOTIDE SEQUENCE [LARGE SCALE GENOMIC DNA]</scope>
    <source>
        <strain evidence="7">Teg-2019</strain>
        <tissue evidence="7">Adductor muscle</tissue>
    </source>
</reference>
<evidence type="ECO:0000256" key="6">
    <source>
        <dbReference type="SAM" id="Phobius"/>
    </source>
</evidence>
<evidence type="ECO:0000256" key="5">
    <source>
        <dbReference type="SAM" id="MobiDB-lite"/>
    </source>
</evidence>
<proteinExistence type="predicted"/>
<keyword evidence="3 6" id="KW-1133">Transmembrane helix</keyword>
<evidence type="ECO:0000256" key="2">
    <source>
        <dbReference type="ARBA" id="ARBA00022692"/>
    </source>
</evidence>
<dbReference type="EMBL" id="JARBDR010000918">
    <property type="protein sequence ID" value="KAJ8301873.1"/>
    <property type="molecule type" value="Genomic_DNA"/>
</dbReference>
<evidence type="ECO:0008006" key="9">
    <source>
        <dbReference type="Google" id="ProtNLM"/>
    </source>
</evidence>